<dbReference type="InterPro" id="IPR040192">
    <property type="entry name" value="CUEDC1"/>
</dbReference>
<dbReference type="PANTHER" id="PTHR13467:SF3">
    <property type="entry name" value="CUE DOMAIN-CONTAINING PROTEIN 1"/>
    <property type="match status" value="1"/>
</dbReference>
<dbReference type="InterPro" id="IPR003892">
    <property type="entry name" value="CUE"/>
</dbReference>
<organism evidence="3">
    <name type="scientific">Albugo laibachii Nc14</name>
    <dbReference type="NCBI Taxonomy" id="890382"/>
    <lineage>
        <taxon>Eukaryota</taxon>
        <taxon>Sar</taxon>
        <taxon>Stramenopiles</taxon>
        <taxon>Oomycota</taxon>
        <taxon>Peronosporomycetes</taxon>
        <taxon>Albuginales</taxon>
        <taxon>Albuginaceae</taxon>
        <taxon>Albugo</taxon>
    </lineage>
</organism>
<dbReference type="PANTHER" id="PTHR13467">
    <property type="entry name" value="CUE DOMAIN CONTAINING PROTEIN 1"/>
    <property type="match status" value="1"/>
</dbReference>
<protein>
    <submittedName>
        <fullName evidence="3">Uncharacterized protein AlNc14C94G5790</fullName>
    </submittedName>
</protein>
<dbReference type="CDD" id="cd14279">
    <property type="entry name" value="CUE"/>
    <property type="match status" value="1"/>
</dbReference>
<dbReference type="EMBL" id="FR824139">
    <property type="protein sequence ID" value="CCA20427.1"/>
    <property type="molecule type" value="Genomic_DNA"/>
</dbReference>
<dbReference type="InterPro" id="IPR009060">
    <property type="entry name" value="UBA-like_sf"/>
</dbReference>
<dbReference type="GO" id="GO:0043130">
    <property type="term" value="F:ubiquitin binding"/>
    <property type="evidence" value="ECO:0007669"/>
    <property type="project" value="InterPro"/>
</dbReference>
<dbReference type="HOGENOM" id="CLU_092991_0_0_1"/>
<dbReference type="AlphaFoldDB" id="F0WGR3"/>
<sequence length="244" mass="27702">MAHQNVIVLRSMFPTWKVNALNDVLHANQGHLDRTIDAILSLSQPSDIKTARLVLPDDFLRLTELQETELKYTDTGIQEEQDAMLARMLQTEYFASQLLADDTVMFERSALGFQNDEIESSTTEAAFKAYLTARKRISSASEAAKSKMHELYLRFQTRNDARSRRDPYSHRPLVSADSESDDEYGGVGVLSRHETEMHLRPAQYTSDGPDTMTRGKSTESRFGQPPLPKYEEGRVNRSGKHKSM</sequence>
<name>F0WGR3_9STRA</name>
<reference evidence="3" key="2">
    <citation type="submission" date="2011-02" db="EMBL/GenBank/DDBJ databases">
        <authorList>
            <person name="MacLean D."/>
        </authorList>
    </citation>
    <scope>NUCLEOTIDE SEQUENCE</scope>
</reference>
<gene>
    <name evidence="3" type="primary">AlNc14C94G5790</name>
    <name evidence="3" type="ORF">ALNC14_065700</name>
</gene>
<proteinExistence type="predicted"/>
<dbReference type="Gene3D" id="1.10.8.10">
    <property type="entry name" value="DNA helicase RuvA subunit, C-terminal domain"/>
    <property type="match status" value="1"/>
</dbReference>
<feature type="region of interest" description="Disordered" evidence="1">
    <location>
        <begin position="160"/>
        <end position="244"/>
    </location>
</feature>
<dbReference type="PROSITE" id="PS51140">
    <property type="entry name" value="CUE"/>
    <property type="match status" value="1"/>
</dbReference>
<evidence type="ECO:0000256" key="1">
    <source>
        <dbReference type="SAM" id="MobiDB-lite"/>
    </source>
</evidence>
<feature type="compositionally biased region" description="Basic and acidic residues" evidence="1">
    <location>
        <begin position="160"/>
        <end position="169"/>
    </location>
</feature>
<dbReference type="SUPFAM" id="SSF46934">
    <property type="entry name" value="UBA-like"/>
    <property type="match status" value="1"/>
</dbReference>
<reference evidence="3" key="1">
    <citation type="journal article" date="2011" name="PLoS Biol.">
        <title>Gene gain and loss during evolution of obligate parasitism in the white rust pathogen of Arabidopsis thaliana.</title>
        <authorList>
            <person name="Kemen E."/>
            <person name="Gardiner A."/>
            <person name="Schultz-Larsen T."/>
            <person name="Kemen A.C."/>
            <person name="Balmuth A.L."/>
            <person name="Robert-Seilaniantz A."/>
            <person name="Bailey K."/>
            <person name="Holub E."/>
            <person name="Studholme D.J."/>
            <person name="Maclean D."/>
            <person name="Jones J.D."/>
        </authorList>
    </citation>
    <scope>NUCLEOTIDE SEQUENCE</scope>
</reference>
<accession>F0WGR3</accession>
<evidence type="ECO:0000259" key="2">
    <source>
        <dbReference type="PROSITE" id="PS51140"/>
    </source>
</evidence>
<dbReference type="Pfam" id="PF02845">
    <property type="entry name" value="CUE"/>
    <property type="match status" value="1"/>
</dbReference>
<evidence type="ECO:0000313" key="3">
    <source>
        <dbReference type="EMBL" id="CCA20427.1"/>
    </source>
</evidence>
<feature type="domain" description="CUE" evidence="2">
    <location>
        <begin position="1"/>
        <end position="44"/>
    </location>
</feature>